<evidence type="ECO:0000259" key="5">
    <source>
        <dbReference type="PROSITE" id="PS50977"/>
    </source>
</evidence>
<keyword evidence="2 4" id="KW-0238">DNA-binding</keyword>
<dbReference type="InterPro" id="IPR036271">
    <property type="entry name" value="Tet_transcr_reg_TetR-rel_C_sf"/>
</dbReference>
<dbReference type="EMBL" id="CYTW01000001">
    <property type="protein sequence ID" value="CUJ95321.1"/>
    <property type="molecule type" value="Genomic_DNA"/>
</dbReference>
<evidence type="ECO:0000256" key="4">
    <source>
        <dbReference type="PROSITE-ProRule" id="PRU00335"/>
    </source>
</evidence>
<dbReference type="PANTHER" id="PTHR47506">
    <property type="entry name" value="TRANSCRIPTIONAL REGULATORY PROTEIN"/>
    <property type="match status" value="1"/>
</dbReference>
<evidence type="ECO:0000256" key="3">
    <source>
        <dbReference type="ARBA" id="ARBA00023163"/>
    </source>
</evidence>
<dbReference type="PANTHER" id="PTHR47506:SF10">
    <property type="entry name" value="TRANSCRIPTIONAL REGULATORY PROTEIN"/>
    <property type="match status" value="1"/>
</dbReference>
<dbReference type="InterPro" id="IPR001647">
    <property type="entry name" value="HTH_TetR"/>
</dbReference>
<protein>
    <submittedName>
        <fullName evidence="6">Copper outer membrane regulator</fullName>
    </submittedName>
</protein>
<dbReference type="Pfam" id="PF00440">
    <property type="entry name" value="TetR_N"/>
    <property type="match status" value="1"/>
</dbReference>
<dbReference type="InterPro" id="IPR011075">
    <property type="entry name" value="TetR_C"/>
</dbReference>
<keyword evidence="7" id="KW-1185">Reference proteome</keyword>
<evidence type="ECO:0000256" key="1">
    <source>
        <dbReference type="ARBA" id="ARBA00023015"/>
    </source>
</evidence>
<dbReference type="PROSITE" id="PS50977">
    <property type="entry name" value="HTH_TETR_2"/>
    <property type="match status" value="1"/>
</dbReference>
<organism evidence="6 7">
    <name type="scientific">Shimia thalassica</name>
    <dbReference type="NCBI Taxonomy" id="1715693"/>
    <lineage>
        <taxon>Bacteria</taxon>
        <taxon>Pseudomonadati</taxon>
        <taxon>Pseudomonadota</taxon>
        <taxon>Alphaproteobacteria</taxon>
        <taxon>Rhodobacterales</taxon>
        <taxon>Roseobacteraceae</taxon>
    </lineage>
</organism>
<feature type="DNA-binding region" description="H-T-H motif" evidence="4">
    <location>
        <begin position="44"/>
        <end position="63"/>
    </location>
</feature>
<dbReference type="Gene3D" id="1.10.357.10">
    <property type="entry name" value="Tetracycline Repressor, domain 2"/>
    <property type="match status" value="1"/>
</dbReference>
<accession>A0A0P1I7L1</accession>
<evidence type="ECO:0000313" key="7">
    <source>
        <dbReference type="Proteomes" id="UP000051870"/>
    </source>
</evidence>
<dbReference type="SUPFAM" id="SSF46689">
    <property type="entry name" value="Homeodomain-like"/>
    <property type="match status" value="1"/>
</dbReference>
<sequence length="212" mass="23690">MPLKSLPIDNLKDCTMARAASYDRDTALDAALSLFWDKGYHATSLKDLEASLKMKPGSIYAAFSSKENLYLLALDRYFNTSRDQVRAQMALADTPLDGLADHFRSYANLAPDATARQACMLTKTLVDTQKTDPVLARQTTKYLSEIRDEFAGIFEQAKQQGQLPADADPNRLARRFQANVTALRIEMHQGSPQNEIADLAEDMAQEVERLKV</sequence>
<dbReference type="SUPFAM" id="SSF48498">
    <property type="entry name" value="Tetracyclin repressor-like, C-terminal domain"/>
    <property type="match status" value="1"/>
</dbReference>
<reference evidence="7" key="1">
    <citation type="submission" date="2015-09" db="EMBL/GenBank/DDBJ databases">
        <authorList>
            <person name="Rodrigo-Torres Lidia"/>
            <person name="Arahal R.David."/>
        </authorList>
    </citation>
    <scope>NUCLEOTIDE SEQUENCE [LARGE SCALE GENOMIC DNA]</scope>
    <source>
        <strain evidence="7">CECT 7735</strain>
    </source>
</reference>
<gene>
    <name evidence="6" type="primary">comR</name>
    <name evidence="6" type="ORF">PH7735_01853</name>
</gene>
<proteinExistence type="predicted"/>
<evidence type="ECO:0000313" key="6">
    <source>
        <dbReference type="EMBL" id="CUJ95321.1"/>
    </source>
</evidence>
<dbReference type="Gene3D" id="1.10.10.60">
    <property type="entry name" value="Homeodomain-like"/>
    <property type="match status" value="1"/>
</dbReference>
<keyword evidence="1" id="KW-0805">Transcription regulation</keyword>
<dbReference type="AlphaFoldDB" id="A0A0P1I7L1"/>
<dbReference type="InterPro" id="IPR009057">
    <property type="entry name" value="Homeodomain-like_sf"/>
</dbReference>
<dbReference type="Proteomes" id="UP000051870">
    <property type="component" value="Unassembled WGS sequence"/>
</dbReference>
<dbReference type="STRING" id="1715693.PH7735_01853"/>
<feature type="domain" description="HTH tetR-type" evidence="5">
    <location>
        <begin position="21"/>
        <end position="81"/>
    </location>
</feature>
<name>A0A0P1I7L1_9RHOB</name>
<evidence type="ECO:0000256" key="2">
    <source>
        <dbReference type="ARBA" id="ARBA00023125"/>
    </source>
</evidence>
<dbReference type="Pfam" id="PF16925">
    <property type="entry name" value="TetR_C_13"/>
    <property type="match status" value="1"/>
</dbReference>
<keyword evidence="3" id="KW-0804">Transcription</keyword>
<dbReference type="GO" id="GO:0003677">
    <property type="term" value="F:DNA binding"/>
    <property type="evidence" value="ECO:0007669"/>
    <property type="project" value="UniProtKB-UniRule"/>
</dbReference>